<reference evidence="1 2" key="1">
    <citation type="submission" date="2016-06" db="EMBL/GenBank/DDBJ databases">
        <authorList>
            <person name="Kjaerup R.B."/>
            <person name="Dalgaard T.S."/>
            <person name="Juul-Madsen H.R."/>
        </authorList>
    </citation>
    <scope>NUCLEOTIDE SEQUENCE [LARGE SCALE GENOMIC DNA]</scope>
    <source>
        <strain evidence="1 2">1S159</strain>
    </source>
</reference>
<dbReference type="AlphaFoldDB" id="A0A1B9P0B4"/>
<dbReference type="OrthoDB" id="5918350at2"/>
<dbReference type="EMBL" id="MAJU01000008">
    <property type="protein sequence ID" value="OCH21788.1"/>
    <property type="molecule type" value="Genomic_DNA"/>
</dbReference>
<evidence type="ECO:0000313" key="1">
    <source>
        <dbReference type="EMBL" id="OCH21788.1"/>
    </source>
</evidence>
<comment type="caution">
    <text evidence="1">The sequence shown here is derived from an EMBL/GenBank/DDBJ whole genome shotgun (WGS) entry which is preliminary data.</text>
</comment>
<sequence length="138" mass="15685">MDNLSIALHQVNRAIKLYLNERDYLSTITLGAAAEAILVKLLVEQHQKIACEEVIFKCKSEISELSLLDKAGVVNYYSKRSTKRYYYSILDSNESSVDWEAKATELLGHCCDNILKLNISPSTDVVQFIKQKDVQLTR</sequence>
<accession>A0A1B9P0B4</accession>
<evidence type="ECO:0008006" key="3">
    <source>
        <dbReference type="Google" id="ProtNLM"/>
    </source>
</evidence>
<dbReference type="RefSeq" id="WP_065610410.1">
    <property type="nucleotide sequence ID" value="NZ_CAWMPN010000008.1"/>
</dbReference>
<organism evidence="1 2">
    <name type="scientific">Aliivibrio logei</name>
    <name type="common">Vibrio logei</name>
    <dbReference type="NCBI Taxonomy" id="688"/>
    <lineage>
        <taxon>Bacteria</taxon>
        <taxon>Pseudomonadati</taxon>
        <taxon>Pseudomonadota</taxon>
        <taxon>Gammaproteobacteria</taxon>
        <taxon>Vibrionales</taxon>
        <taxon>Vibrionaceae</taxon>
        <taxon>Aliivibrio</taxon>
    </lineage>
</organism>
<gene>
    <name evidence="1" type="ORF">A6E04_07970</name>
</gene>
<evidence type="ECO:0000313" key="2">
    <source>
        <dbReference type="Proteomes" id="UP000093523"/>
    </source>
</evidence>
<protein>
    <recommendedName>
        <fullName evidence="3">HEPN domain-containing protein</fullName>
    </recommendedName>
</protein>
<dbReference type="Proteomes" id="UP000093523">
    <property type="component" value="Unassembled WGS sequence"/>
</dbReference>
<name>A0A1B9P0B4_ALILO</name>
<proteinExistence type="predicted"/>